<reference evidence="3" key="1">
    <citation type="submission" date="2022-11" db="UniProtKB">
        <authorList>
            <consortium name="WormBaseParasite"/>
        </authorList>
    </citation>
    <scope>IDENTIFICATION</scope>
</reference>
<evidence type="ECO:0000313" key="3">
    <source>
        <dbReference type="WBParaSite" id="nRc.2.0.1.t23131-RA"/>
    </source>
</evidence>
<name>A0A915JBV6_ROMCU</name>
<sequence>MLLGEVVSLKKTPEQTSTKYDLDKETAMAIESLIKDVVQELKIVKIENPSEMNVFQLESDTDDVSENETMSETPTMKTTTSSMTPLSKSALYTSTFHIDWNKIEEYRAKTTLIKMILLKNMLKEAEDSKSLMLLPRIILT</sequence>
<dbReference type="Proteomes" id="UP000887565">
    <property type="component" value="Unplaced"/>
</dbReference>
<dbReference type="WBParaSite" id="nRc.2.0.1.t23131-RA">
    <property type="protein sequence ID" value="nRc.2.0.1.t23131-RA"/>
    <property type="gene ID" value="nRc.2.0.1.g23131"/>
</dbReference>
<evidence type="ECO:0000313" key="2">
    <source>
        <dbReference type="Proteomes" id="UP000887565"/>
    </source>
</evidence>
<protein>
    <submittedName>
        <fullName evidence="3">Uncharacterized protein</fullName>
    </submittedName>
</protein>
<keyword evidence="2" id="KW-1185">Reference proteome</keyword>
<feature type="compositionally biased region" description="Low complexity" evidence="1">
    <location>
        <begin position="68"/>
        <end position="82"/>
    </location>
</feature>
<dbReference type="AlphaFoldDB" id="A0A915JBV6"/>
<evidence type="ECO:0000256" key="1">
    <source>
        <dbReference type="SAM" id="MobiDB-lite"/>
    </source>
</evidence>
<feature type="region of interest" description="Disordered" evidence="1">
    <location>
        <begin position="57"/>
        <end position="82"/>
    </location>
</feature>
<accession>A0A915JBV6</accession>
<proteinExistence type="predicted"/>
<organism evidence="2 3">
    <name type="scientific">Romanomermis culicivorax</name>
    <name type="common">Nematode worm</name>
    <dbReference type="NCBI Taxonomy" id="13658"/>
    <lineage>
        <taxon>Eukaryota</taxon>
        <taxon>Metazoa</taxon>
        <taxon>Ecdysozoa</taxon>
        <taxon>Nematoda</taxon>
        <taxon>Enoplea</taxon>
        <taxon>Dorylaimia</taxon>
        <taxon>Mermithida</taxon>
        <taxon>Mermithoidea</taxon>
        <taxon>Mermithidae</taxon>
        <taxon>Romanomermis</taxon>
    </lineage>
</organism>